<name>A0A232F4C3_9HYME</name>
<dbReference type="InterPro" id="IPR036273">
    <property type="entry name" value="CRAL/TRIO_N_dom_sf"/>
</dbReference>
<dbReference type="Gene3D" id="2.60.120.680">
    <property type="entry name" value="GOLD domain"/>
    <property type="match status" value="1"/>
</dbReference>
<dbReference type="SUPFAM" id="SSF101576">
    <property type="entry name" value="Supernatant protein factor (SPF), C-terminal domain"/>
    <property type="match status" value="1"/>
</dbReference>
<dbReference type="Proteomes" id="UP000215335">
    <property type="component" value="Unassembled WGS sequence"/>
</dbReference>
<evidence type="ECO:0000313" key="3">
    <source>
        <dbReference type="EMBL" id="OXU25379.1"/>
    </source>
</evidence>
<feature type="domain" description="CRAL-TRIO" evidence="1">
    <location>
        <begin position="80"/>
        <end position="283"/>
    </location>
</feature>
<dbReference type="SUPFAM" id="SSF52087">
    <property type="entry name" value="CRAL/TRIO domain"/>
    <property type="match status" value="2"/>
</dbReference>
<proteinExistence type="predicted"/>
<evidence type="ECO:0000313" key="4">
    <source>
        <dbReference type="Proteomes" id="UP000215335"/>
    </source>
</evidence>
<dbReference type="PROSITE" id="PS50866">
    <property type="entry name" value="GOLD"/>
    <property type="match status" value="1"/>
</dbReference>
<dbReference type="GO" id="GO:0005737">
    <property type="term" value="C:cytoplasm"/>
    <property type="evidence" value="ECO:0007669"/>
    <property type="project" value="TreeGrafter"/>
</dbReference>
<dbReference type="InterPro" id="IPR001251">
    <property type="entry name" value="CRAL-TRIO_dom"/>
</dbReference>
<dbReference type="EMBL" id="NNAY01001042">
    <property type="protein sequence ID" value="OXU25379.1"/>
    <property type="molecule type" value="Genomic_DNA"/>
</dbReference>
<dbReference type="SUPFAM" id="SSF46938">
    <property type="entry name" value="CRAL/TRIO N-terminal domain"/>
    <property type="match status" value="1"/>
</dbReference>
<dbReference type="PANTHER" id="PTHR23324">
    <property type="entry name" value="SEC14 RELATED PROTEIN"/>
    <property type="match status" value="1"/>
</dbReference>
<organism evidence="3 4">
    <name type="scientific">Trichomalopsis sarcophagae</name>
    <dbReference type="NCBI Taxonomy" id="543379"/>
    <lineage>
        <taxon>Eukaryota</taxon>
        <taxon>Metazoa</taxon>
        <taxon>Ecdysozoa</taxon>
        <taxon>Arthropoda</taxon>
        <taxon>Hexapoda</taxon>
        <taxon>Insecta</taxon>
        <taxon>Pterygota</taxon>
        <taxon>Neoptera</taxon>
        <taxon>Endopterygota</taxon>
        <taxon>Hymenoptera</taxon>
        <taxon>Apocrita</taxon>
        <taxon>Proctotrupomorpha</taxon>
        <taxon>Chalcidoidea</taxon>
        <taxon>Pteromalidae</taxon>
        <taxon>Pteromalinae</taxon>
        <taxon>Trichomalopsis</taxon>
    </lineage>
</organism>
<feature type="domain" description="GOLD" evidence="2">
    <location>
        <begin position="313"/>
        <end position="415"/>
    </location>
</feature>
<evidence type="ECO:0000259" key="2">
    <source>
        <dbReference type="PROSITE" id="PS50866"/>
    </source>
</evidence>
<keyword evidence="4" id="KW-1185">Reference proteome</keyword>
<dbReference type="AlphaFoldDB" id="A0A232F4C3"/>
<evidence type="ECO:0008006" key="5">
    <source>
        <dbReference type="Google" id="ProtNLM"/>
    </source>
</evidence>
<dbReference type="SMART" id="SM01100">
    <property type="entry name" value="CRAL_TRIO_N"/>
    <property type="match status" value="1"/>
</dbReference>
<gene>
    <name evidence="3" type="ORF">TSAR_005314</name>
</gene>
<dbReference type="InterPro" id="IPR011074">
    <property type="entry name" value="CRAL/TRIO_N_dom"/>
</dbReference>
<dbReference type="InterPro" id="IPR009038">
    <property type="entry name" value="GOLD_dom"/>
</dbReference>
<dbReference type="PROSITE" id="PS50191">
    <property type="entry name" value="CRAL_TRIO"/>
    <property type="match status" value="1"/>
</dbReference>
<dbReference type="STRING" id="543379.A0A232F4C3"/>
<dbReference type="Pfam" id="PF00650">
    <property type="entry name" value="CRAL_TRIO"/>
    <property type="match status" value="2"/>
</dbReference>
<sequence>MRNSDIHFGKNASAFNKKSFLPLQFRRSVQDILQPHHDDQFLLRWLRARKWDAGAAEKMLRDSLEWRKRYDVDKIEEFEIPQVLKDYLPHGICGYDKDKAPVIVMPFAGLDLYGILHVVTRKEMIKTTIKLLENYLRICKEQSQKHGPDAGQCTVIFDMENFNLRQYMWRPAGEIVITLIQMYEANYPEILKVCYIVNGEIALHIQSYNHLFVNSFNRRFSRFSAPKVFALAFSIAKKFMNEYTISKIQIYKADPNKWKPVMLQMIPPDQLPAHFGGTLKDPDGNPRLATKICQGGKVPKSMYTNKGNKDKDKENVFTTVTIKKGEKLKLDFNPPEAGSLLSWEFRSDDHDISFGIVKKMGDGSTQDVVPIHRVSAHQLDEVGIVTCETLGTYSVVFDNSYSMLRNKKIHHCIRVLPPGITEDDEALTKA</sequence>
<dbReference type="SMART" id="SM00516">
    <property type="entry name" value="SEC14"/>
    <property type="match status" value="1"/>
</dbReference>
<dbReference type="PANTHER" id="PTHR23324:SF83">
    <property type="entry name" value="SEC14-LIKE PROTEIN 2"/>
    <property type="match status" value="1"/>
</dbReference>
<accession>A0A232F4C3</accession>
<dbReference type="CDD" id="cd00170">
    <property type="entry name" value="SEC14"/>
    <property type="match status" value="1"/>
</dbReference>
<reference evidence="3 4" key="1">
    <citation type="journal article" date="2017" name="Curr. Biol.">
        <title>The Evolution of Venom by Co-option of Single-Copy Genes.</title>
        <authorList>
            <person name="Martinson E.O."/>
            <person name="Mrinalini"/>
            <person name="Kelkar Y.D."/>
            <person name="Chang C.H."/>
            <person name="Werren J.H."/>
        </authorList>
    </citation>
    <scope>NUCLEOTIDE SEQUENCE [LARGE SCALE GENOMIC DNA]</scope>
    <source>
        <strain evidence="3 4">Alberta</strain>
        <tissue evidence="3">Whole body</tissue>
    </source>
</reference>
<dbReference type="InterPro" id="IPR051064">
    <property type="entry name" value="SEC14/CRAL-TRIO_domain"/>
</dbReference>
<dbReference type="OrthoDB" id="1434354at2759"/>
<comment type="caution">
    <text evidence="3">The sequence shown here is derived from an EMBL/GenBank/DDBJ whole genome shotgun (WGS) entry which is preliminary data.</text>
</comment>
<evidence type="ECO:0000259" key="1">
    <source>
        <dbReference type="PROSITE" id="PS50191"/>
    </source>
</evidence>
<dbReference type="Pfam" id="PF03765">
    <property type="entry name" value="CRAL_TRIO_N"/>
    <property type="match status" value="1"/>
</dbReference>
<dbReference type="InterPro" id="IPR036598">
    <property type="entry name" value="GOLD_dom_sf"/>
</dbReference>
<dbReference type="Gene3D" id="3.40.525.10">
    <property type="entry name" value="CRAL-TRIO lipid binding domain"/>
    <property type="match status" value="1"/>
</dbReference>
<dbReference type="InterPro" id="IPR036865">
    <property type="entry name" value="CRAL-TRIO_dom_sf"/>
</dbReference>
<protein>
    <recommendedName>
        <fullName evidence="5">CRAL-TRIO domain-containing protein</fullName>
    </recommendedName>
</protein>